<dbReference type="KEGG" id="sal:Sala_2847"/>
<dbReference type="OrthoDB" id="7450573at2"/>
<gene>
    <name evidence="1" type="ordered locus">Sala_2847</name>
</gene>
<sequence length="81" mass="9264">MDQLQAEVDRNYDWFQRNLKTFLVDHDGDYAVLRGEAVQGFYQSPGEALRTALAQFPDRIFSIQQVVDEPLDLGFLSLAVD</sequence>
<dbReference type="eggNOG" id="ENOG50309PI">
    <property type="taxonomic scope" value="Bacteria"/>
</dbReference>
<reference evidence="1 2" key="1">
    <citation type="journal article" date="2009" name="Proc. Natl. Acad. Sci. U.S.A.">
        <title>The genomic basis of trophic strategy in marine bacteria.</title>
        <authorList>
            <person name="Lauro F.M."/>
            <person name="McDougald D."/>
            <person name="Thomas T."/>
            <person name="Williams T.J."/>
            <person name="Egan S."/>
            <person name="Rice S."/>
            <person name="DeMaere M.Z."/>
            <person name="Ting L."/>
            <person name="Ertan H."/>
            <person name="Johnson J."/>
            <person name="Ferriera S."/>
            <person name="Lapidus A."/>
            <person name="Anderson I."/>
            <person name="Kyrpides N."/>
            <person name="Munk A.C."/>
            <person name="Detter C."/>
            <person name="Han C.S."/>
            <person name="Brown M.V."/>
            <person name="Robb F.T."/>
            <person name="Kjelleberg S."/>
            <person name="Cavicchioli R."/>
        </authorList>
    </citation>
    <scope>NUCLEOTIDE SEQUENCE [LARGE SCALE GENOMIC DNA]</scope>
    <source>
        <strain evidence="2">DSM 13593 / LMG 18877 / RB2256</strain>
    </source>
</reference>
<dbReference type="EMBL" id="CP000356">
    <property type="protein sequence ID" value="ABF54552.1"/>
    <property type="molecule type" value="Genomic_DNA"/>
</dbReference>
<dbReference type="AlphaFoldDB" id="Q1GP70"/>
<dbReference type="STRING" id="317655.Sala_2847"/>
<dbReference type="HOGENOM" id="CLU_2572058_0_0_5"/>
<organism evidence="1 2">
    <name type="scientific">Sphingopyxis alaskensis (strain DSM 13593 / LMG 18877 / RB2256)</name>
    <name type="common">Sphingomonas alaskensis</name>
    <dbReference type="NCBI Taxonomy" id="317655"/>
    <lineage>
        <taxon>Bacteria</taxon>
        <taxon>Pseudomonadati</taxon>
        <taxon>Pseudomonadota</taxon>
        <taxon>Alphaproteobacteria</taxon>
        <taxon>Sphingomonadales</taxon>
        <taxon>Sphingomonadaceae</taxon>
        <taxon>Sphingopyxis</taxon>
    </lineage>
</organism>
<evidence type="ECO:0008006" key="3">
    <source>
        <dbReference type="Google" id="ProtNLM"/>
    </source>
</evidence>
<protein>
    <recommendedName>
        <fullName evidence="3">DUF5678 domain-containing protein</fullName>
    </recommendedName>
</protein>
<proteinExistence type="predicted"/>
<name>Q1GP70_SPHAL</name>
<dbReference type="RefSeq" id="WP_011543116.1">
    <property type="nucleotide sequence ID" value="NC_008048.1"/>
</dbReference>
<evidence type="ECO:0000313" key="1">
    <source>
        <dbReference type="EMBL" id="ABF54552.1"/>
    </source>
</evidence>
<accession>Q1GP70</accession>
<evidence type="ECO:0000313" key="2">
    <source>
        <dbReference type="Proteomes" id="UP000006578"/>
    </source>
</evidence>
<keyword evidence="2" id="KW-1185">Reference proteome</keyword>
<dbReference type="Proteomes" id="UP000006578">
    <property type="component" value="Chromosome"/>
</dbReference>